<dbReference type="AlphaFoldDB" id="A0A3M6QFL8"/>
<organism evidence="2 3">
    <name type="scientific">Allofranklinella schreckenbergeri</name>
    <dbReference type="NCBI Taxonomy" id="1076744"/>
    <lineage>
        <taxon>Bacteria</taxon>
        <taxon>Pseudomonadati</taxon>
        <taxon>Pseudomonadota</taxon>
        <taxon>Betaproteobacteria</taxon>
        <taxon>Burkholderiales</taxon>
        <taxon>Comamonadaceae</taxon>
        <taxon>Allofranklinella</taxon>
    </lineage>
</organism>
<name>A0A3M6QFL8_9BURK</name>
<evidence type="ECO:0000313" key="3">
    <source>
        <dbReference type="Proteomes" id="UP000267521"/>
    </source>
</evidence>
<protein>
    <recommendedName>
        <fullName evidence="1">Chemoreceptor zinc-binding domain-containing protein</fullName>
    </recommendedName>
</protein>
<sequence length="175" mass="19592">MQWLARDHPDKAVRRFEMGFFSRFFGAIGGANKQSTQPGAGAETPPDERLAAQVLAEIDIDTAIAAHENWKLRLQNYLDGKSSEDLRPEVICQDDRCDLGKWLHGPGRERLGRYPSFSVLVAKHKYFHVQASTVVAQAQGGNEEEARRILNGSYRLASGQVVLMLKELKKGLSER</sequence>
<feature type="domain" description="Chemoreceptor zinc-binding" evidence="1">
    <location>
        <begin position="67"/>
        <end position="135"/>
    </location>
</feature>
<proteinExistence type="predicted"/>
<accession>A0A3M6QFL8</accession>
<dbReference type="Pfam" id="PF13682">
    <property type="entry name" value="CZB"/>
    <property type="match status" value="1"/>
</dbReference>
<dbReference type="InterPro" id="IPR025991">
    <property type="entry name" value="Chemoreceptor_zinc-bind_dom"/>
</dbReference>
<evidence type="ECO:0000259" key="1">
    <source>
        <dbReference type="Pfam" id="PF13682"/>
    </source>
</evidence>
<evidence type="ECO:0000313" key="2">
    <source>
        <dbReference type="EMBL" id="RMX01471.1"/>
    </source>
</evidence>
<gene>
    <name evidence="2" type="ORF">EBQ26_01495</name>
</gene>
<dbReference type="EMBL" id="RDQM01000001">
    <property type="protein sequence ID" value="RMX01471.1"/>
    <property type="molecule type" value="Genomic_DNA"/>
</dbReference>
<dbReference type="Gene3D" id="1.20.120.30">
    <property type="entry name" value="Aspartate receptor, ligand-binding domain"/>
    <property type="match status" value="1"/>
</dbReference>
<reference evidence="2 3" key="1">
    <citation type="submission" date="2018-10" db="EMBL/GenBank/DDBJ databases">
        <title>Comamonadaceae CDC group NO-1 genome sequencing and assembly.</title>
        <authorList>
            <person name="Bernier A.-M."/>
            <person name="Bernard K."/>
        </authorList>
    </citation>
    <scope>NUCLEOTIDE SEQUENCE [LARGE SCALE GENOMIC DNA]</scope>
    <source>
        <strain evidence="2 3">NML970147</strain>
    </source>
</reference>
<comment type="caution">
    <text evidence="2">The sequence shown here is derived from an EMBL/GenBank/DDBJ whole genome shotgun (WGS) entry which is preliminary data.</text>
</comment>
<dbReference type="Proteomes" id="UP000267521">
    <property type="component" value="Unassembled WGS sequence"/>
</dbReference>